<dbReference type="NCBIfam" id="TIGR03292">
    <property type="entry name" value="PhnH_redo"/>
    <property type="match status" value="1"/>
</dbReference>
<dbReference type="Gene3D" id="3.40.50.11310">
    <property type="entry name" value="Bacterial phosphonate metabolism protein PhnH"/>
    <property type="match status" value="1"/>
</dbReference>
<evidence type="ECO:0000313" key="1">
    <source>
        <dbReference type="EMBL" id="ART50670.1"/>
    </source>
</evidence>
<dbReference type="PIRSF" id="PIRSF020680">
    <property type="entry name" value="PhnH"/>
    <property type="match status" value="1"/>
</dbReference>
<dbReference type="KEGG" id="acin:CBP34_01955"/>
<reference evidence="1 2" key="1">
    <citation type="submission" date="2017-05" db="EMBL/GenBank/DDBJ databases">
        <title>Polyphasic characterization of four soil-derived phenanthrene-degrading Acidovorax strains and proposal of Acidovorax phenanthrenivorans sp. nov.</title>
        <authorList>
            <person name="Singleton D.R."/>
            <person name="Lee J."/>
            <person name="Dickey A.N."/>
            <person name="Stroud A."/>
            <person name="Scholl E.H."/>
            <person name="Wright F.A."/>
            <person name="Aitken M.D."/>
        </authorList>
    </citation>
    <scope>NUCLEOTIDE SEQUENCE [LARGE SCALE GENOMIC DNA]</scope>
    <source>
        <strain evidence="1">NA3</strain>
    </source>
</reference>
<dbReference type="AlphaFoldDB" id="A0A240TZX1"/>
<dbReference type="InterPro" id="IPR038058">
    <property type="entry name" value="PhnH-like_sp"/>
</dbReference>
<proteinExistence type="predicted"/>
<dbReference type="EMBL" id="CP021361">
    <property type="protein sequence ID" value="ART50670.1"/>
    <property type="molecule type" value="Genomic_DNA"/>
</dbReference>
<protein>
    <submittedName>
        <fullName evidence="1">Phosphonate C-P lyase system protein PhnH</fullName>
    </submittedName>
</protein>
<gene>
    <name evidence="1" type="ORF">CBP34_01955</name>
</gene>
<dbReference type="GO" id="GO:0016829">
    <property type="term" value="F:lyase activity"/>
    <property type="evidence" value="ECO:0007669"/>
    <property type="project" value="UniProtKB-KW"/>
</dbReference>
<keyword evidence="1" id="KW-0456">Lyase</keyword>
<organism evidence="1 2">
    <name type="scientific">Acidovorax carolinensis</name>
    <dbReference type="NCBI Taxonomy" id="553814"/>
    <lineage>
        <taxon>Bacteria</taxon>
        <taxon>Pseudomonadati</taxon>
        <taxon>Pseudomonadota</taxon>
        <taxon>Betaproteobacteria</taxon>
        <taxon>Burkholderiales</taxon>
        <taxon>Comamonadaceae</taxon>
        <taxon>Acidovorax</taxon>
    </lineage>
</organism>
<accession>A0A240TZX1</accession>
<dbReference type="GO" id="GO:0019634">
    <property type="term" value="P:organic phosphonate metabolic process"/>
    <property type="evidence" value="ECO:0007669"/>
    <property type="project" value="InterPro"/>
</dbReference>
<name>A0A240TZX1_9BURK</name>
<sequence length="208" mass="21957">MTAHTLSALGADFSNEALGSQAVFRAVLQALSQPGKPVRVDHDAQVPAVGHSAAAAALLALLDSDCSLWLSPRLATSNAGQWLRFHTGCQLVNLPEQARFVWVAAGDAMPPLHALALGSDAYPDQSATCVLDVDAMDADAVAHGAWRLRGPGIRDVQHLRVSGLPADFERQWADNHVAFPRGVDVLLATANHLAGLPRTTRIPSAVEA</sequence>
<keyword evidence="2" id="KW-1185">Reference proteome</keyword>
<dbReference type="InterPro" id="IPR008772">
    <property type="entry name" value="Phosphonate_metab_PhnH"/>
</dbReference>
<dbReference type="Proteomes" id="UP000194432">
    <property type="component" value="Chromosome 1"/>
</dbReference>
<dbReference type="RefSeq" id="WP_094097129.1">
    <property type="nucleotide sequence ID" value="NZ_CP021361.1"/>
</dbReference>
<evidence type="ECO:0000313" key="2">
    <source>
        <dbReference type="Proteomes" id="UP000194432"/>
    </source>
</evidence>
<dbReference type="Pfam" id="PF05845">
    <property type="entry name" value="PhnH"/>
    <property type="match status" value="1"/>
</dbReference>
<dbReference type="SUPFAM" id="SSF159709">
    <property type="entry name" value="PhnH-like"/>
    <property type="match status" value="1"/>
</dbReference>